<protein>
    <submittedName>
        <fullName evidence="1">Uncharacterized protein</fullName>
    </submittedName>
</protein>
<dbReference type="EMBL" id="KI913138">
    <property type="protein sequence ID" value="ETV76034.1"/>
    <property type="molecule type" value="Genomic_DNA"/>
</dbReference>
<dbReference type="AlphaFoldDB" id="W4GAE0"/>
<dbReference type="GeneID" id="20811973"/>
<gene>
    <name evidence="1" type="ORF">H257_09977</name>
</gene>
<sequence>MVWRGLFRALGSATGVKLVSAASWNDLGALKMLHWATGGPSWTTSFAAFEPLLYPLLLSRWVFLGHILRWPIDAPAYKFMLRYFSFSVAEPWPDRPITSLHRVLNAAEQIVTACPTIPQHSDV</sequence>
<accession>W4GAE0</accession>
<proteinExistence type="predicted"/>
<dbReference type="RefSeq" id="XP_009834676.1">
    <property type="nucleotide sequence ID" value="XM_009836374.1"/>
</dbReference>
<dbReference type="VEuPathDB" id="FungiDB:H257_09977"/>
<organism evidence="1">
    <name type="scientific">Aphanomyces astaci</name>
    <name type="common">Crayfish plague agent</name>
    <dbReference type="NCBI Taxonomy" id="112090"/>
    <lineage>
        <taxon>Eukaryota</taxon>
        <taxon>Sar</taxon>
        <taxon>Stramenopiles</taxon>
        <taxon>Oomycota</taxon>
        <taxon>Saprolegniomycetes</taxon>
        <taxon>Saprolegniales</taxon>
        <taxon>Verrucalvaceae</taxon>
        <taxon>Aphanomyces</taxon>
    </lineage>
</organism>
<name>W4GAE0_APHAT</name>
<dbReference type="OrthoDB" id="167338at2759"/>
<evidence type="ECO:0000313" key="1">
    <source>
        <dbReference type="EMBL" id="ETV76034.1"/>
    </source>
</evidence>
<reference evidence="1" key="1">
    <citation type="submission" date="2013-12" db="EMBL/GenBank/DDBJ databases">
        <title>The Genome Sequence of Aphanomyces astaci APO3.</title>
        <authorList>
            <consortium name="The Broad Institute Genomics Platform"/>
            <person name="Russ C."/>
            <person name="Tyler B."/>
            <person name="van West P."/>
            <person name="Dieguez-Uribeondo J."/>
            <person name="Young S.K."/>
            <person name="Zeng Q."/>
            <person name="Gargeya S."/>
            <person name="Fitzgerald M."/>
            <person name="Abouelleil A."/>
            <person name="Alvarado L."/>
            <person name="Chapman S.B."/>
            <person name="Gainer-Dewar J."/>
            <person name="Goldberg J."/>
            <person name="Griggs A."/>
            <person name="Gujja S."/>
            <person name="Hansen M."/>
            <person name="Howarth C."/>
            <person name="Imamovic A."/>
            <person name="Ireland A."/>
            <person name="Larimer J."/>
            <person name="McCowan C."/>
            <person name="Murphy C."/>
            <person name="Pearson M."/>
            <person name="Poon T.W."/>
            <person name="Priest M."/>
            <person name="Roberts A."/>
            <person name="Saif S."/>
            <person name="Shea T."/>
            <person name="Sykes S."/>
            <person name="Wortman J."/>
            <person name="Nusbaum C."/>
            <person name="Birren B."/>
        </authorList>
    </citation>
    <scope>NUCLEOTIDE SEQUENCE [LARGE SCALE GENOMIC DNA]</scope>
    <source>
        <strain evidence="1">APO3</strain>
    </source>
</reference>